<comment type="caution">
    <text evidence="1">The sequence shown here is derived from an EMBL/GenBank/DDBJ whole genome shotgun (WGS) entry which is preliminary data.</text>
</comment>
<dbReference type="AlphaFoldDB" id="A0AAD9MM11"/>
<dbReference type="InterPro" id="IPR039524">
    <property type="entry name" value="PIGO/GPI13"/>
</dbReference>
<dbReference type="Proteomes" id="UP001255856">
    <property type="component" value="Unassembled WGS sequence"/>
</dbReference>
<keyword evidence="2" id="KW-1185">Reference proteome</keyword>
<dbReference type="GO" id="GO:0051377">
    <property type="term" value="F:mannose-ethanolamine phosphotransferase activity"/>
    <property type="evidence" value="ECO:0007669"/>
    <property type="project" value="TreeGrafter"/>
</dbReference>
<proteinExistence type="predicted"/>
<name>A0AAD9MM11_PROWI</name>
<gene>
    <name evidence="1" type="ORF">QBZ16_000358</name>
</gene>
<dbReference type="PANTHER" id="PTHR23071:SF1">
    <property type="entry name" value="GPI ETHANOLAMINE PHOSPHATE TRANSFERASE 3"/>
    <property type="match status" value="1"/>
</dbReference>
<protein>
    <submittedName>
        <fullName evidence="1">Uncharacterized protein</fullName>
    </submittedName>
</protein>
<evidence type="ECO:0000313" key="2">
    <source>
        <dbReference type="Proteomes" id="UP001255856"/>
    </source>
</evidence>
<accession>A0AAD9MM11</accession>
<dbReference type="PANTHER" id="PTHR23071">
    <property type="entry name" value="PHOSPHATIDYLINOSITOL GLYCAN"/>
    <property type="match status" value="1"/>
</dbReference>
<sequence>MVAGPLPVMLQADFAATVAPMLGLPGPFANVGRLHRGLFRLTGESAGLQSAAERANAQQVWRYLEAYQAAGSFPSDVALELRHVYERIESFSDSATGNRQEQRVV</sequence>
<evidence type="ECO:0000313" key="1">
    <source>
        <dbReference type="EMBL" id="KAK2080505.1"/>
    </source>
</evidence>
<organism evidence="1 2">
    <name type="scientific">Prototheca wickerhamii</name>
    <dbReference type="NCBI Taxonomy" id="3111"/>
    <lineage>
        <taxon>Eukaryota</taxon>
        <taxon>Viridiplantae</taxon>
        <taxon>Chlorophyta</taxon>
        <taxon>core chlorophytes</taxon>
        <taxon>Trebouxiophyceae</taxon>
        <taxon>Chlorellales</taxon>
        <taxon>Chlorellaceae</taxon>
        <taxon>Prototheca</taxon>
    </lineage>
</organism>
<reference evidence="1" key="1">
    <citation type="submission" date="2021-01" db="EMBL/GenBank/DDBJ databases">
        <authorList>
            <person name="Eckstrom K.M.E."/>
        </authorList>
    </citation>
    <scope>NUCLEOTIDE SEQUENCE</scope>
    <source>
        <strain evidence="1">UVCC 0001</strain>
    </source>
</reference>
<dbReference type="EMBL" id="JASFZW010000001">
    <property type="protein sequence ID" value="KAK2080505.1"/>
    <property type="molecule type" value="Genomic_DNA"/>
</dbReference>
<dbReference type="GO" id="GO:0005789">
    <property type="term" value="C:endoplasmic reticulum membrane"/>
    <property type="evidence" value="ECO:0007669"/>
    <property type="project" value="TreeGrafter"/>
</dbReference>
<dbReference type="GO" id="GO:0006506">
    <property type="term" value="P:GPI anchor biosynthetic process"/>
    <property type="evidence" value="ECO:0007669"/>
    <property type="project" value="InterPro"/>
</dbReference>